<evidence type="ECO:0000313" key="4">
    <source>
        <dbReference type="Proteomes" id="UP000319986"/>
    </source>
</evidence>
<keyword evidence="3" id="KW-1185">Reference proteome</keyword>
<protein>
    <recommendedName>
        <fullName evidence="5">N-acetylglutamate synthase</fullName>
    </recommendedName>
</protein>
<evidence type="ECO:0008006" key="5">
    <source>
        <dbReference type="Google" id="ProtNLM"/>
    </source>
</evidence>
<dbReference type="EMBL" id="BJNT01000014">
    <property type="protein sequence ID" value="GEC86534.1"/>
    <property type="molecule type" value="Genomic_DNA"/>
</dbReference>
<evidence type="ECO:0000313" key="3">
    <source>
        <dbReference type="Proteomes" id="UP000182498"/>
    </source>
</evidence>
<dbReference type="EMBL" id="FAUH01000016">
    <property type="protein sequence ID" value="CUU66921.1"/>
    <property type="molecule type" value="Genomic_DNA"/>
</dbReference>
<accession>A0A0X2NQD6</accession>
<name>A0A0X2NQD6_9CORY</name>
<evidence type="ECO:0000313" key="1">
    <source>
        <dbReference type="EMBL" id="CUU66921.1"/>
    </source>
</evidence>
<dbReference type="Pfam" id="PF26421">
    <property type="entry name" value="Avidin_like"/>
    <property type="match status" value="1"/>
</dbReference>
<proteinExistence type="predicted"/>
<dbReference type="AlphaFoldDB" id="A0A0X2NQD6"/>
<organism evidence="1 3">
    <name type="scientific">Corynebacterium variabile</name>
    <dbReference type="NCBI Taxonomy" id="1727"/>
    <lineage>
        <taxon>Bacteria</taxon>
        <taxon>Bacillati</taxon>
        <taxon>Actinomycetota</taxon>
        <taxon>Actinomycetes</taxon>
        <taxon>Mycobacteriales</taxon>
        <taxon>Corynebacteriaceae</taxon>
        <taxon>Corynebacterium</taxon>
    </lineage>
</organism>
<gene>
    <name evidence="2" type="ORF">CVA01_18480</name>
    <name evidence="1" type="ORF">CVAR292_02274</name>
</gene>
<reference evidence="1" key="1">
    <citation type="submission" date="2015-11" db="EMBL/GenBank/DDBJ databases">
        <authorList>
            <person name="Zhang Y."/>
            <person name="Guo Z."/>
        </authorList>
    </citation>
    <scope>NUCLEOTIDE SEQUENCE [LARGE SCALE GENOMIC DNA]</scope>
    <source>
        <strain evidence="1">Mu292</strain>
    </source>
</reference>
<dbReference type="Proteomes" id="UP000182498">
    <property type="component" value="Unassembled WGS sequence"/>
</dbReference>
<dbReference type="InterPro" id="IPR058595">
    <property type="entry name" value="Avidin-like"/>
</dbReference>
<sequence length="130" mass="13975">MPVQNTSPLPSLDDRRFAAAARAEGGEVGPATIFHYREADGEIWAEYAGGEVRRGFLVGTRTGDTLSFRYSHLNTDGETASGRCTSEVTVDAAGRFRLLETWTWESREGSGTSVVEELSAVTTAGTCTLP</sequence>
<reference evidence="3" key="2">
    <citation type="submission" date="2015-11" db="EMBL/GenBank/DDBJ databases">
        <authorList>
            <person name="Dugat-Bony E."/>
        </authorList>
    </citation>
    <scope>NUCLEOTIDE SEQUENCE [LARGE SCALE GENOMIC DNA]</scope>
    <source>
        <strain evidence="3">Mu292</strain>
    </source>
</reference>
<reference evidence="2 4" key="3">
    <citation type="submission" date="2019-06" db="EMBL/GenBank/DDBJ databases">
        <title>Whole genome shotgun sequence of Corynebacterium variabile NBRC 15286.</title>
        <authorList>
            <person name="Hosoyama A."/>
            <person name="Uohara A."/>
            <person name="Ohji S."/>
            <person name="Ichikawa N."/>
        </authorList>
    </citation>
    <scope>NUCLEOTIDE SEQUENCE [LARGE SCALE GENOMIC DNA]</scope>
    <source>
        <strain evidence="2 4">NBRC 15286</strain>
    </source>
</reference>
<evidence type="ECO:0000313" key="2">
    <source>
        <dbReference type="EMBL" id="GEC86534.1"/>
    </source>
</evidence>
<dbReference type="Proteomes" id="UP000319986">
    <property type="component" value="Unassembled WGS sequence"/>
</dbReference>